<comment type="caution">
    <text evidence="1">The sequence shown here is derived from an EMBL/GenBank/DDBJ whole genome shotgun (WGS) entry which is preliminary data.</text>
</comment>
<name>A0A0F9WDP7_9ZZZZ</name>
<reference evidence="1" key="1">
    <citation type="journal article" date="2015" name="Nature">
        <title>Complex archaea that bridge the gap between prokaryotes and eukaryotes.</title>
        <authorList>
            <person name="Spang A."/>
            <person name="Saw J.H."/>
            <person name="Jorgensen S.L."/>
            <person name="Zaremba-Niedzwiedzka K."/>
            <person name="Martijn J."/>
            <person name="Lind A.E."/>
            <person name="van Eijk R."/>
            <person name="Schleper C."/>
            <person name="Guy L."/>
            <person name="Ettema T.J."/>
        </authorList>
    </citation>
    <scope>NUCLEOTIDE SEQUENCE</scope>
</reference>
<evidence type="ECO:0000313" key="1">
    <source>
        <dbReference type="EMBL" id="KKN76338.1"/>
    </source>
</evidence>
<gene>
    <name evidence="1" type="ORF">LCGC14_0371900</name>
</gene>
<dbReference type="AlphaFoldDB" id="A0A0F9WDP7"/>
<proteinExistence type="predicted"/>
<accession>A0A0F9WDP7</accession>
<dbReference type="EMBL" id="LAZR01000297">
    <property type="protein sequence ID" value="KKN76338.1"/>
    <property type="molecule type" value="Genomic_DNA"/>
</dbReference>
<organism evidence="1">
    <name type="scientific">marine sediment metagenome</name>
    <dbReference type="NCBI Taxonomy" id="412755"/>
    <lineage>
        <taxon>unclassified sequences</taxon>
        <taxon>metagenomes</taxon>
        <taxon>ecological metagenomes</taxon>
    </lineage>
</organism>
<sequence length="81" mass="9645">MALFFFLKYAWIEAIKLLWADVKKMAIPKTRNYKKLVLEVSLDIKAMGKPSMNPKFKKEICSIINKYYPNWKTVSYEFMEA</sequence>
<protein>
    <submittedName>
        <fullName evidence="1">Uncharacterized protein</fullName>
    </submittedName>
</protein>